<accession>A0A820PZH1</accession>
<dbReference type="Gene3D" id="3.90.190.10">
    <property type="entry name" value="Protein tyrosine phosphatase superfamily"/>
    <property type="match status" value="1"/>
</dbReference>
<dbReference type="EMBL" id="CAJOAY010029154">
    <property type="protein sequence ID" value="CAF4410959.1"/>
    <property type="molecule type" value="Genomic_DNA"/>
</dbReference>
<gene>
    <name evidence="1" type="ORF">OKA104_LOCUS51943</name>
</gene>
<reference evidence="1" key="1">
    <citation type="submission" date="2021-02" db="EMBL/GenBank/DDBJ databases">
        <authorList>
            <person name="Nowell W R."/>
        </authorList>
    </citation>
    <scope>NUCLEOTIDE SEQUENCE</scope>
</reference>
<dbReference type="AlphaFoldDB" id="A0A820PZH1"/>
<dbReference type="InterPro" id="IPR029021">
    <property type="entry name" value="Prot-tyrosine_phosphatase-like"/>
</dbReference>
<name>A0A820PZH1_9BILA</name>
<feature type="non-terminal residue" evidence="1">
    <location>
        <position position="1"/>
    </location>
</feature>
<sequence length="50" mass="5617">IDKAIDLFATARSPGIFSQIYLDKLIQKYGSKSIKSRRAPSQPTWCSSKD</sequence>
<dbReference type="Proteomes" id="UP000663881">
    <property type="component" value="Unassembled WGS sequence"/>
</dbReference>
<protein>
    <submittedName>
        <fullName evidence="1">Uncharacterized protein</fullName>
    </submittedName>
</protein>
<evidence type="ECO:0000313" key="1">
    <source>
        <dbReference type="EMBL" id="CAF4410959.1"/>
    </source>
</evidence>
<proteinExistence type="predicted"/>
<comment type="caution">
    <text evidence="1">The sequence shown here is derived from an EMBL/GenBank/DDBJ whole genome shotgun (WGS) entry which is preliminary data.</text>
</comment>
<organism evidence="1 2">
    <name type="scientific">Adineta steineri</name>
    <dbReference type="NCBI Taxonomy" id="433720"/>
    <lineage>
        <taxon>Eukaryota</taxon>
        <taxon>Metazoa</taxon>
        <taxon>Spiralia</taxon>
        <taxon>Gnathifera</taxon>
        <taxon>Rotifera</taxon>
        <taxon>Eurotatoria</taxon>
        <taxon>Bdelloidea</taxon>
        <taxon>Adinetida</taxon>
        <taxon>Adinetidae</taxon>
        <taxon>Adineta</taxon>
    </lineage>
</organism>
<evidence type="ECO:0000313" key="2">
    <source>
        <dbReference type="Proteomes" id="UP000663881"/>
    </source>
</evidence>